<dbReference type="CDD" id="cd00383">
    <property type="entry name" value="trans_reg_C"/>
    <property type="match status" value="1"/>
</dbReference>
<organism evidence="8 9">
    <name type="scientific">Pseudoduganella aquatica</name>
    <dbReference type="NCBI Taxonomy" id="2660641"/>
    <lineage>
        <taxon>Bacteria</taxon>
        <taxon>Pseudomonadati</taxon>
        <taxon>Pseudomonadota</taxon>
        <taxon>Betaproteobacteria</taxon>
        <taxon>Burkholderiales</taxon>
        <taxon>Oxalobacteraceae</taxon>
        <taxon>Telluria group</taxon>
        <taxon>Pseudoduganella</taxon>
    </lineage>
</organism>
<evidence type="ECO:0000259" key="7">
    <source>
        <dbReference type="PROSITE" id="PS51755"/>
    </source>
</evidence>
<dbReference type="InterPro" id="IPR016032">
    <property type="entry name" value="Sig_transdc_resp-reg_C-effctor"/>
</dbReference>
<dbReference type="InterPro" id="IPR011006">
    <property type="entry name" value="CheY-like_superfamily"/>
</dbReference>
<protein>
    <submittedName>
        <fullName evidence="8">Response regulator</fullName>
    </submittedName>
</protein>
<dbReference type="InterPro" id="IPR001789">
    <property type="entry name" value="Sig_transdc_resp-reg_receiver"/>
</dbReference>
<dbReference type="PANTHER" id="PTHR48111">
    <property type="entry name" value="REGULATOR OF RPOS"/>
    <property type="match status" value="1"/>
</dbReference>
<evidence type="ECO:0000256" key="2">
    <source>
        <dbReference type="ARBA" id="ARBA00023012"/>
    </source>
</evidence>
<dbReference type="GO" id="GO:0000976">
    <property type="term" value="F:transcription cis-regulatory region binding"/>
    <property type="evidence" value="ECO:0007669"/>
    <property type="project" value="TreeGrafter"/>
</dbReference>
<evidence type="ECO:0000256" key="3">
    <source>
        <dbReference type="ARBA" id="ARBA00023125"/>
    </source>
</evidence>
<feature type="domain" description="Response regulatory" evidence="6">
    <location>
        <begin position="4"/>
        <end position="118"/>
    </location>
</feature>
<dbReference type="GO" id="GO:0005829">
    <property type="term" value="C:cytosol"/>
    <property type="evidence" value="ECO:0007669"/>
    <property type="project" value="TreeGrafter"/>
</dbReference>
<keyword evidence="9" id="KW-1185">Reference proteome</keyword>
<proteinExistence type="predicted"/>
<name>A0A7X4H8F5_9BURK</name>
<dbReference type="PROSITE" id="PS50110">
    <property type="entry name" value="RESPONSE_REGULATORY"/>
    <property type="match status" value="1"/>
</dbReference>
<keyword evidence="3 5" id="KW-0238">DNA-binding</keyword>
<sequence length="221" mass="24117">MGFSVMVVEDEPAIQELIAASLNGYEVRCTGSAEAAVLALAQATPDLLLLDWGLPGQSGIDLLRRLRSQARTRALPVIMLTARSQPQDMVFGLECGADDYISKPFSPLELRARVQVQLPRKAGMALNGLQLDLAARSVSAGARGLALGPAEFSLLRHFMRHPERTHTRAALLEQVWGNDSTVSERAVDTRVRRLRLALQASGHHAMIETVRGDGYRLAVTR</sequence>
<dbReference type="InterPro" id="IPR001867">
    <property type="entry name" value="OmpR/PhoB-type_DNA-bd"/>
</dbReference>
<dbReference type="SUPFAM" id="SSF46894">
    <property type="entry name" value="C-terminal effector domain of the bipartite response regulators"/>
    <property type="match status" value="1"/>
</dbReference>
<reference evidence="8 9" key="1">
    <citation type="submission" date="2019-12" db="EMBL/GenBank/DDBJ databases">
        <title>Novel species isolated from a subtropical stream in China.</title>
        <authorList>
            <person name="Lu H."/>
        </authorList>
    </citation>
    <scope>NUCLEOTIDE SEQUENCE [LARGE SCALE GENOMIC DNA]</scope>
    <source>
        <strain evidence="8 9">FT127W</strain>
    </source>
</reference>
<evidence type="ECO:0000313" key="9">
    <source>
        <dbReference type="Proteomes" id="UP000450676"/>
    </source>
</evidence>
<evidence type="ECO:0000256" key="4">
    <source>
        <dbReference type="PROSITE-ProRule" id="PRU00169"/>
    </source>
</evidence>
<dbReference type="Gene3D" id="3.40.50.2300">
    <property type="match status" value="1"/>
</dbReference>
<dbReference type="PANTHER" id="PTHR48111:SF40">
    <property type="entry name" value="PHOSPHATE REGULON TRANSCRIPTIONAL REGULATORY PROTEIN PHOB"/>
    <property type="match status" value="1"/>
</dbReference>
<dbReference type="SUPFAM" id="SSF52172">
    <property type="entry name" value="CheY-like"/>
    <property type="match status" value="1"/>
</dbReference>
<dbReference type="Gene3D" id="1.10.10.10">
    <property type="entry name" value="Winged helix-like DNA-binding domain superfamily/Winged helix DNA-binding domain"/>
    <property type="match status" value="1"/>
</dbReference>
<comment type="caution">
    <text evidence="8">The sequence shown here is derived from an EMBL/GenBank/DDBJ whole genome shotgun (WGS) entry which is preliminary data.</text>
</comment>
<gene>
    <name evidence="8" type="ORF">GTP77_02185</name>
</gene>
<dbReference type="GO" id="GO:0000156">
    <property type="term" value="F:phosphorelay response regulator activity"/>
    <property type="evidence" value="ECO:0007669"/>
    <property type="project" value="TreeGrafter"/>
</dbReference>
<feature type="domain" description="OmpR/PhoB-type" evidence="7">
    <location>
        <begin position="121"/>
        <end position="219"/>
    </location>
</feature>
<dbReference type="InterPro" id="IPR036388">
    <property type="entry name" value="WH-like_DNA-bd_sf"/>
</dbReference>
<evidence type="ECO:0000313" key="8">
    <source>
        <dbReference type="EMBL" id="MYN06139.1"/>
    </source>
</evidence>
<keyword evidence="1 4" id="KW-0597">Phosphoprotein</keyword>
<evidence type="ECO:0000256" key="1">
    <source>
        <dbReference type="ARBA" id="ARBA00022553"/>
    </source>
</evidence>
<dbReference type="InterPro" id="IPR039420">
    <property type="entry name" value="WalR-like"/>
</dbReference>
<dbReference type="GO" id="GO:0006355">
    <property type="term" value="P:regulation of DNA-templated transcription"/>
    <property type="evidence" value="ECO:0007669"/>
    <property type="project" value="InterPro"/>
</dbReference>
<dbReference type="Pfam" id="PF00072">
    <property type="entry name" value="Response_reg"/>
    <property type="match status" value="1"/>
</dbReference>
<dbReference type="SMART" id="SM00448">
    <property type="entry name" value="REC"/>
    <property type="match status" value="1"/>
</dbReference>
<dbReference type="EMBL" id="WWCU01000002">
    <property type="protein sequence ID" value="MYN06139.1"/>
    <property type="molecule type" value="Genomic_DNA"/>
</dbReference>
<dbReference type="Pfam" id="PF00486">
    <property type="entry name" value="Trans_reg_C"/>
    <property type="match status" value="1"/>
</dbReference>
<feature type="DNA-binding region" description="OmpR/PhoB-type" evidence="5">
    <location>
        <begin position="121"/>
        <end position="219"/>
    </location>
</feature>
<evidence type="ECO:0000259" key="6">
    <source>
        <dbReference type="PROSITE" id="PS50110"/>
    </source>
</evidence>
<keyword evidence="2" id="KW-0902">Two-component regulatory system</keyword>
<dbReference type="Proteomes" id="UP000450676">
    <property type="component" value="Unassembled WGS sequence"/>
</dbReference>
<evidence type="ECO:0000256" key="5">
    <source>
        <dbReference type="PROSITE-ProRule" id="PRU01091"/>
    </source>
</evidence>
<dbReference type="GO" id="GO:0032993">
    <property type="term" value="C:protein-DNA complex"/>
    <property type="evidence" value="ECO:0007669"/>
    <property type="project" value="TreeGrafter"/>
</dbReference>
<dbReference type="PROSITE" id="PS51755">
    <property type="entry name" value="OMPR_PHOB"/>
    <property type="match status" value="1"/>
</dbReference>
<accession>A0A7X4H8F5</accession>
<feature type="modified residue" description="4-aspartylphosphate" evidence="4">
    <location>
        <position position="51"/>
    </location>
</feature>
<dbReference type="RefSeq" id="WP_161070532.1">
    <property type="nucleotide sequence ID" value="NZ_WWCU01000002.1"/>
</dbReference>
<dbReference type="SMART" id="SM00862">
    <property type="entry name" value="Trans_reg_C"/>
    <property type="match status" value="1"/>
</dbReference>
<dbReference type="AlphaFoldDB" id="A0A7X4H8F5"/>